<keyword evidence="3" id="KW-1185">Reference proteome</keyword>
<feature type="region of interest" description="Disordered" evidence="1">
    <location>
        <begin position="47"/>
        <end position="87"/>
    </location>
</feature>
<evidence type="ECO:0000313" key="3">
    <source>
        <dbReference type="Proteomes" id="UP000315235"/>
    </source>
</evidence>
<dbReference type="Proteomes" id="UP000315235">
    <property type="component" value="Unassembled WGS sequence"/>
</dbReference>
<evidence type="ECO:0000313" key="2">
    <source>
        <dbReference type="EMBL" id="TRX73754.1"/>
    </source>
</evidence>
<accession>A0A553GW59</accession>
<protein>
    <submittedName>
        <fullName evidence="2">Uncharacterized protein</fullName>
    </submittedName>
</protein>
<organism evidence="2 3">
    <name type="scientific">Pseudomonas mangiferae</name>
    <dbReference type="NCBI Taxonomy" id="2593654"/>
    <lineage>
        <taxon>Bacteria</taxon>
        <taxon>Pseudomonadati</taxon>
        <taxon>Pseudomonadota</taxon>
        <taxon>Gammaproteobacteria</taxon>
        <taxon>Pseudomonadales</taxon>
        <taxon>Pseudomonadaceae</taxon>
        <taxon>Pseudomonas</taxon>
    </lineage>
</organism>
<dbReference type="RefSeq" id="WP_143489489.1">
    <property type="nucleotide sequence ID" value="NZ_VJOY01000012.1"/>
</dbReference>
<feature type="compositionally biased region" description="Pro residues" evidence="1">
    <location>
        <begin position="78"/>
        <end position="87"/>
    </location>
</feature>
<gene>
    <name evidence="2" type="ORF">FM069_16635</name>
</gene>
<dbReference type="EMBL" id="VJOY01000012">
    <property type="protein sequence ID" value="TRX73754.1"/>
    <property type="molecule type" value="Genomic_DNA"/>
</dbReference>
<name>A0A553GW59_9PSED</name>
<evidence type="ECO:0000256" key="1">
    <source>
        <dbReference type="SAM" id="MobiDB-lite"/>
    </source>
</evidence>
<sequence>MSITGIEQNLPGTGIVQIGLIAGVFQSANDAVAQPLAVQALRTQSLHAQTFPGQPGPDVPVEPGVPDQPLEPGLPTEPDQPPPAPVV</sequence>
<dbReference type="AlphaFoldDB" id="A0A553GW59"/>
<reference evidence="2 3" key="1">
    <citation type="submission" date="2019-07" db="EMBL/GenBank/DDBJ databases">
        <title>Pseudomonas mangiferae sp. nov., isolated from bark of mango tree in Thailand.</title>
        <authorList>
            <person name="Srisuk N."/>
            <person name="Anurat P."/>
        </authorList>
    </citation>
    <scope>NUCLEOTIDE SEQUENCE [LARGE SCALE GENOMIC DNA]</scope>
    <source>
        <strain evidence="2 3">DMKU_BBB3-04</strain>
    </source>
</reference>
<proteinExistence type="predicted"/>
<comment type="caution">
    <text evidence="2">The sequence shown here is derived from an EMBL/GenBank/DDBJ whole genome shotgun (WGS) entry which is preliminary data.</text>
</comment>